<dbReference type="Proteomes" id="UP000268285">
    <property type="component" value="Unassembled WGS sequence"/>
</dbReference>
<sequence length="70" mass="7690">MIRAHGNIRTRHRVYRIGGPGDRETVDDYPGLDHVVSRAYGAWGQGNNDTVGAAVAVVELERRGVTRCLT</sequence>
<name>A0A498QUW5_9MYCO</name>
<proteinExistence type="predicted"/>
<reference evidence="1 2" key="1">
    <citation type="submission" date="2018-09" db="EMBL/GenBank/DDBJ databases">
        <authorList>
            <person name="Tagini F."/>
        </authorList>
    </citation>
    <scope>NUCLEOTIDE SEQUENCE [LARGE SCALE GENOMIC DNA]</scope>
    <source>
        <strain evidence="1 2">MK142</strain>
    </source>
</reference>
<protein>
    <submittedName>
        <fullName evidence="1">Uncharacterized protein</fullName>
    </submittedName>
</protein>
<evidence type="ECO:0000313" key="2">
    <source>
        <dbReference type="Proteomes" id="UP000268285"/>
    </source>
</evidence>
<organism evidence="1 2">
    <name type="scientific">Mycobacterium pseudokansasii</name>
    <dbReference type="NCBI Taxonomy" id="2341080"/>
    <lineage>
        <taxon>Bacteria</taxon>
        <taxon>Bacillati</taxon>
        <taxon>Actinomycetota</taxon>
        <taxon>Actinomycetes</taxon>
        <taxon>Mycobacteriales</taxon>
        <taxon>Mycobacteriaceae</taxon>
        <taxon>Mycobacterium</taxon>
    </lineage>
</organism>
<evidence type="ECO:0000313" key="1">
    <source>
        <dbReference type="EMBL" id="VBA49573.1"/>
    </source>
</evidence>
<accession>A0A498QUW5</accession>
<keyword evidence="2" id="KW-1185">Reference proteome</keyword>
<dbReference type="EMBL" id="UPHU01000001">
    <property type="protein sequence ID" value="VBA49573.1"/>
    <property type="molecule type" value="Genomic_DNA"/>
</dbReference>
<gene>
    <name evidence="1" type="ORF">LAUMK142_02043</name>
</gene>
<dbReference type="AlphaFoldDB" id="A0A498QUW5"/>